<dbReference type="GO" id="GO:0003723">
    <property type="term" value="F:RNA binding"/>
    <property type="evidence" value="ECO:0007669"/>
    <property type="project" value="UniProtKB-KW"/>
</dbReference>
<evidence type="ECO:0000313" key="6">
    <source>
        <dbReference type="EMBL" id="KAJ7003349.1"/>
    </source>
</evidence>
<dbReference type="SUPFAM" id="SSF48371">
    <property type="entry name" value="ARM repeat"/>
    <property type="match status" value="1"/>
</dbReference>
<feature type="repeat" description="Pumilio" evidence="4">
    <location>
        <begin position="391"/>
        <end position="428"/>
    </location>
</feature>
<keyword evidence="2" id="KW-0810">Translation regulation</keyword>
<dbReference type="GO" id="GO:0005730">
    <property type="term" value="C:nucleolus"/>
    <property type="evidence" value="ECO:0007669"/>
    <property type="project" value="TreeGrafter"/>
</dbReference>
<evidence type="ECO:0000313" key="7">
    <source>
        <dbReference type="Proteomes" id="UP001164929"/>
    </source>
</evidence>
<dbReference type="InterPro" id="IPR040000">
    <property type="entry name" value="NOP9"/>
</dbReference>
<feature type="region of interest" description="Disordered" evidence="5">
    <location>
        <begin position="22"/>
        <end position="95"/>
    </location>
</feature>
<feature type="compositionally biased region" description="Basic and acidic residues" evidence="5">
    <location>
        <begin position="769"/>
        <end position="778"/>
    </location>
</feature>
<protein>
    <submittedName>
        <fullName evidence="6">Pumilio</fullName>
    </submittedName>
</protein>
<feature type="compositionally biased region" description="Polar residues" evidence="5">
    <location>
        <begin position="78"/>
        <end position="87"/>
    </location>
</feature>
<dbReference type="Pfam" id="PF22493">
    <property type="entry name" value="PUF_NOP9"/>
    <property type="match status" value="2"/>
</dbReference>
<name>A0AAD6R6L6_9ROSI</name>
<dbReference type="GO" id="GO:0006417">
    <property type="term" value="P:regulation of translation"/>
    <property type="evidence" value="ECO:0007669"/>
    <property type="project" value="UniProtKB-KW"/>
</dbReference>
<keyword evidence="3" id="KW-0694">RNA-binding</keyword>
<dbReference type="PANTHER" id="PTHR13102:SF0">
    <property type="entry name" value="NUCLEOLAR PROTEIN 9"/>
    <property type="match status" value="1"/>
</dbReference>
<dbReference type="GO" id="GO:0000472">
    <property type="term" value="P:endonucleolytic cleavage to generate mature 5'-end of SSU-rRNA from (SSU-rRNA, 5.8S rRNA, LSU-rRNA)"/>
    <property type="evidence" value="ECO:0007669"/>
    <property type="project" value="TreeGrafter"/>
</dbReference>
<dbReference type="SMART" id="SM00025">
    <property type="entry name" value="Pumilio"/>
    <property type="match status" value="5"/>
</dbReference>
<comment type="caution">
    <text evidence="6">The sequence shown here is derived from an EMBL/GenBank/DDBJ whole genome shotgun (WGS) entry which is preliminary data.</text>
</comment>
<dbReference type="EMBL" id="JAQIZT010000003">
    <property type="protein sequence ID" value="KAJ7003349.1"/>
    <property type="molecule type" value="Genomic_DNA"/>
</dbReference>
<proteinExistence type="predicted"/>
<dbReference type="PANTHER" id="PTHR13102">
    <property type="entry name" value="NUCLEOLAR PROTEIN 9"/>
    <property type="match status" value="1"/>
</dbReference>
<keyword evidence="7" id="KW-1185">Reference proteome</keyword>
<dbReference type="Proteomes" id="UP001164929">
    <property type="component" value="Chromosome 3"/>
</dbReference>
<dbReference type="InterPro" id="IPR011989">
    <property type="entry name" value="ARM-like"/>
</dbReference>
<dbReference type="AlphaFoldDB" id="A0AAD6R6L6"/>
<dbReference type="InterPro" id="IPR016024">
    <property type="entry name" value="ARM-type_fold"/>
</dbReference>
<evidence type="ECO:0000256" key="3">
    <source>
        <dbReference type="ARBA" id="ARBA00022884"/>
    </source>
</evidence>
<feature type="region of interest" description="Disordered" evidence="5">
    <location>
        <begin position="761"/>
        <end position="813"/>
    </location>
</feature>
<accession>A0AAD6R6L6</accession>
<feature type="compositionally biased region" description="Basic residues" evidence="5">
    <location>
        <begin position="36"/>
        <end position="45"/>
    </location>
</feature>
<evidence type="ECO:0000256" key="4">
    <source>
        <dbReference type="PROSITE-ProRule" id="PRU00317"/>
    </source>
</evidence>
<evidence type="ECO:0000256" key="5">
    <source>
        <dbReference type="SAM" id="MobiDB-lite"/>
    </source>
</evidence>
<dbReference type="GO" id="GO:0000447">
    <property type="term" value="P:endonucleolytic cleavage in ITS1 to separate SSU-rRNA from 5.8S rRNA and LSU-rRNA from tricistronic rRNA transcript (SSU-rRNA, 5.8S rRNA, LSU-rRNA)"/>
    <property type="evidence" value="ECO:0007669"/>
    <property type="project" value="TreeGrafter"/>
</dbReference>
<sequence length="813" mass="90900">MVSVGSKALASRRDRTCCNLVEDNLMGREDKSYNQGRKKKGMGRKAKNDSFGFDADNSNKSVSGRATDGAAKPKKSSKYQNTFSEPQPSIVRKQVDPETTKYFSEIVNLFESDGVDLEERPVICGNALEEARGKEFELATDYYISHTLQILLEGCNVDHLCDFLRGCAKVFPLISMDRSGSHVAETALKSLAMHLQDDEAYSVIEETLTNICKVIVASPVDMMCNCYGSHVFRSLLCLCGGVPLDSPVFHRAKPSMILAERLNLSISSAPGNNLSHHHQGFPGLLKFLVSGMLNCSEEDVKYLLVDQYSSLVFQACWKTALKLFAGHDQQLLQIIPVLLDCRKENLTEGNFIEMTAVGDIVELMKEAAYSHLMEVILAVSPESLYDEMFTKIFRKSLFELSSHQCGNFVVQALVSHARDREQMEFIWEKLGPKFRDLLEMGKSGVIASLIATSQRLHTHEHEVCKALADAVCLPNESPRSVVDRILFLESYFACVEKSNWKWPSGAKIHVMGSLILQAVFKFQNVSCFLPHFCIYHSNQGEGGNYIPCRKRYVRNQTIKKFLMQLIQPYIMSLTSMEVDHVLEAAKDVGGARTIEAFLDSDASGKQKHRLINKYVMLRLRGHFGELAMHSSGSFTVEKCFSASNLSLREAIASDLLSVQNELPKTKQGPYLLRKLDIDGYANRPDQWRSRQASKQSTYKEFYAAFGSGEAKSSKSDSFLADTSKSTSLAIGVKNVRKEIDHHLASSEKYAKHAVVDDVMKVKNKKHEKGHGGASDEKATGSVNQKPFLSVDLKKSKRHGQEERSKASRKKLKV</sequence>
<evidence type="ECO:0000256" key="1">
    <source>
        <dbReference type="ARBA" id="ARBA00022737"/>
    </source>
</evidence>
<keyword evidence="1" id="KW-0677">Repeat</keyword>
<feature type="repeat" description="Pumilio" evidence="4">
    <location>
        <begin position="618"/>
        <end position="653"/>
    </location>
</feature>
<dbReference type="InterPro" id="IPR001313">
    <property type="entry name" value="Pumilio_RNA-bd_rpt"/>
</dbReference>
<dbReference type="Gene3D" id="1.25.10.10">
    <property type="entry name" value="Leucine-rich Repeat Variant"/>
    <property type="match status" value="2"/>
</dbReference>
<dbReference type="GO" id="GO:0000056">
    <property type="term" value="P:ribosomal small subunit export from nucleus"/>
    <property type="evidence" value="ECO:0007669"/>
    <property type="project" value="TreeGrafter"/>
</dbReference>
<dbReference type="GO" id="GO:0000480">
    <property type="term" value="P:endonucleolytic cleavage in 5'-ETS of tricistronic rRNA transcript (SSU-rRNA, 5.8S rRNA, LSU-rRNA)"/>
    <property type="evidence" value="ECO:0007669"/>
    <property type="project" value="TreeGrafter"/>
</dbReference>
<organism evidence="6 7">
    <name type="scientific">Populus alba x Populus x berolinensis</name>
    <dbReference type="NCBI Taxonomy" id="444605"/>
    <lineage>
        <taxon>Eukaryota</taxon>
        <taxon>Viridiplantae</taxon>
        <taxon>Streptophyta</taxon>
        <taxon>Embryophyta</taxon>
        <taxon>Tracheophyta</taxon>
        <taxon>Spermatophyta</taxon>
        <taxon>Magnoliopsida</taxon>
        <taxon>eudicotyledons</taxon>
        <taxon>Gunneridae</taxon>
        <taxon>Pentapetalae</taxon>
        <taxon>rosids</taxon>
        <taxon>fabids</taxon>
        <taxon>Malpighiales</taxon>
        <taxon>Salicaceae</taxon>
        <taxon>Saliceae</taxon>
        <taxon>Populus</taxon>
    </lineage>
</organism>
<dbReference type="GO" id="GO:0030688">
    <property type="term" value="C:preribosome, small subunit precursor"/>
    <property type="evidence" value="ECO:0007669"/>
    <property type="project" value="TreeGrafter"/>
</dbReference>
<dbReference type="PROSITE" id="PS50302">
    <property type="entry name" value="PUM"/>
    <property type="match status" value="2"/>
</dbReference>
<evidence type="ECO:0000256" key="2">
    <source>
        <dbReference type="ARBA" id="ARBA00022845"/>
    </source>
</evidence>
<dbReference type="GO" id="GO:0030686">
    <property type="term" value="C:90S preribosome"/>
    <property type="evidence" value="ECO:0007669"/>
    <property type="project" value="TreeGrafter"/>
</dbReference>
<gene>
    <name evidence="6" type="ORF">NC653_008548</name>
</gene>
<reference evidence="6" key="1">
    <citation type="journal article" date="2023" name="Mol. Ecol. Resour.">
        <title>Chromosome-level genome assembly of a triploid poplar Populus alba 'Berolinensis'.</title>
        <authorList>
            <person name="Chen S."/>
            <person name="Yu Y."/>
            <person name="Wang X."/>
            <person name="Wang S."/>
            <person name="Zhang T."/>
            <person name="Zhou Y."/>
            <person name="He R."/>
            <person name="Meng N."/>
            <person name="Wang Y."/>
            <person name="Liu W."/>
            <person name="Liu Z."/>
            <person name="Liu J."/>
            <person name="Guo Q."/>
            <person name="Huang H."/>
            <person name="Sederoff R.R."/>
            <person name="Wang G."/>
            <person name="Qu G."/>
            <person name="Chen S."/>
        </authorList>
    </citation>
    <scope>NUCLEOTIDE SEQUENCE</scope>
    <source>
        <strain evidence="6">SC-2020</strain>
    </source>
</reference>